<dbReference type="STRING" id="8083.ENSXMAP00000007393"/>
<dbReference type="GO" id="GO:0010629">
    <property type="term" value="P:negative regulation of gene expression"/>
    <property type="evidence" value="ECO:0007669"/>
    <property type="project" value="TreeGrafter"/>
</dbReference>
<dbReference type="GO" id="GO:0003950">
    <property type="term" value="F:NAD+ poly-ADP-ribosyltransferase activity"/>
    <property type="evidence" value="ECO:0007669"/>
    <property type="project" value="TreeGrafter"/>
</dbReference>
<keyword evidence="3" id="KW-0808">Transferase</keyword>
<dbReference type="Gene3D" id="3.90.228.10">
    <property type="match status" value="1"/>
</dbReference>
<dbReference type="AlphaFoldDB" id="M3ZYU9"/>
<keyword evidence="2" id="KW-0328">Glycosyltransferase</keyword>
<dbReference type="HOGENOM" id="CLU_012160_0_1_1"/>
<evidence type="ECO:0000256" key="4">
    <source>
        <dbReference type="ARBA" id="ARBA00023027"/>
    </source>
</evidence>
<dbReference type="GO" id="GO:0005634">
    <property type="term" value="C:nucleus"/>
    <property type="evidence" value="ECO:0007669"/>
    <property type="project" value="UniProtKB-SubCell"/>
</dbReference>
<sequence length="353" mass="39618">YFTNLFFSLGVLLSSNSTRTWKAYSSAMVLASLLSDLTELFRFSPQISLVCPSEESKHEAERWLKNRLSTDSHSVTINNNFLSHFSDHDHLQLAVSAEKGLIVEEFFSKGHACLEINGGSKEEVAVAGLKVEAMLCKIQKEFIREEEHGLQMLFNTELSHKRKPVEKSNVFFIECSKSHLLENAALKAMFDMKKKQLGSSSSKTMFQRIPAQFCEMVSRIGFHAECAPPEDPKYGEGIYFSSSIGTALELWREKGEEYLYFVEAEVLLGNSAKGERGFILPPPVGKDPNILCDSVYGGSDVSIIFSGYQALPKYIITCKKNSPGAWQHIWMYISKGSLPKCVCEHVNIVLMLL</sequence>
<dbReference type="GO" id="GO:0005737">
    <property type="term" value="C:cytoplasm"/>
    <property type="evidence" value="ECO:0007669"/>
    <property type="project" value="TreeGrafter"/>
</dbReference>
<dbReference type="GO" id="GO:0060335">
    <property type="term" value="P:positive regulation of type II interferon-mediated signaling pathway"/>
    <property type="evidence" value="ECO:0007669"/>
    <property type="project" value="TreeGrafter"/>
</dbReference>
<dbReference type="OMA" id="VEAMCCK"/>
<comment type="subcellular location">
    <subcellularLocation>
        <location evidence="1">Nucleus</location>
    </subcellularLocation>
</comment>
<evidence type="ECO:0000256" key="5">
    <source>
        <dbReference type="ARBA" id="ARBA00023242"/>
    </source>
</evidence>
<protein>
    <recommendedName>
        <fullName evidence="8">Poly [ADP-ribose] polymerase</fullName>
    </recommendedName>
</protein>
<dbReference type="GO" id="GO:0003714">
    <property type="term" value="F:transcription corepressor activity"/>
    <property type="evidence" value="ECO:0007669"/>
    <property type="project" value="TreeGrafter"/>
</dbReference>
<evidence type="ECO:0000313" key="6">
    <source>
        <dbReference type="Ensembl" id="ENSXMAP00000007393.2"/>
    </source>
</evidence>
<dbReference type="GeneTree" id="ENSGT00940000158837"/>
<reference evidence="7" key="2">
    <citation type="journal article" date="2013" name="Nat. Genet.">
        <title>The genome of the platyfish, Xiphophorus maculatus, provides insights into evolutionary adaptation and several complex traits.</title>
        <authorList>
            <person name="Schartl M."/>
            <person name="Walter R.B."/>
            <person name="Shen Y."/>
            <person name="Garcia T."/>
            <person name="Catchen J."/>
            <person name="Amores A."/>
            <person name="Braasch I."/>
            <person name="Chalopin D."/>
            <person name="Volff J.N."/>
            <person name="Lesch K.P."/>
            <person name="Bisazza A."/>
            <person name="Minx P."/>
            <person name="Hillier L."/>
            <person name="Wilson R.K."/>
            <person name="Fuerstenberg S."/>
            <person name="Boore J."/>
            <person name="Searle S."/>
            <person name="Postlethwait J.H."/>
            <person name="Warren W.C."/>
        </authorList>
    </citation>
    <scope>NUCLEOTIDE SEQUENCE [LARGE SCALE GENOMIC DNA]</scope>
    <source>
        <strain evidence="7">JP 163 A</strain>
    </source>
</reference>
<reference evidence="7" key="1">
    <citation type="submission" date="2012-01" db="EMBL/GenBank/DDBJ databases">
        <authorList>
            <person name="Walter R."/>
            <person name="Schartl M."/>
            <person name="Warren W."/>
        </authorList>
    </citation>
    <scope>NUCLEOTIDE SEQUENCE [LARGE SCALE GENOMIC DNA]</scope>
    <source>
        <strain evidence="7">JP 163 A</strain>
    </source>
</reference>
<dbReference type="InterPro" id="IPR052056">
    <property type="entry name" value="Mono-ARTD/PARP"/>
</dbReference>
<dbReference type="GO" id="GO:0070212">
    <property type="term" value="P:protein poly-ADP-ribosylation"/>
    <property type="evidence" value="ECO:0007669"/>
    <property type="project" value="TreeGrafter"/>
</dbReference>
<dbReference type="GO" id="GO:0044389">
    <property type="term" value="F:ubiquitin-like protein ligase binding"/>
    <property type="evidence" value="ECO:0007669"/>
    <property type="project" value="TreeGrafter"/>
</dbReference>
<evidence type="ECO:0000256" key="1">
    <source>
        <dbReference type="ARBA" id="ARBA00004123"/>
    </source>
</evidence>
<evidence type="ECO:0000313" key="7">
    <source>
        <dbReference type="Proteomes" id="UP000002852"/>
    </source>
</evidence>
<evidence type="ECO:0000256" key="3">
    <source>
        <dbReference type="ARBA" id="ARBA00022679"/>
    </source>
</evidence>
<dbReference type="GO" id="GO:1990404">
    <property type="term" value="F:NAD+-protein mono-ADP-ribosyltransferase activity"/>
    <property type="evidence" value="ECO:0007669"/>
    <property type="project" value="TreeGrafter"/>
</dbReference>
<evidence type="ECO:0000256" key="2">
    <source>
        <dbReference type="ARBA" id="ARBA00022676"/>
    </source>
</evidence>
<keyword evidence="5" id="KW-0539">Nucleus</keyword>
<organism evidence="6 7">
    <name type="scientific">Xiphophorus maculatus</name>
    <name type="common">Southern platyfish</name>
    <name type="synonym">Platypoecilus maculatus</name>
    <dbReference type="NCBI Taxonomy" id="8083"/>
    <lineage>
        <taxon>Eukaryota</taxon>
        <taxon>Metazoa</taxon>
        <taxon>Chordata</taxon>
        <taxon>Craniata</taxon>
        <taxon>Vertebrata</taxon>
        <taxon>Euteleostomi</taxon>
        <taxon>Actinopterygii</taxon>
        <taxon>Neopterygii</taxon>
        <taxon>Teleostei</taxon>
        <taxon>Neoteleostei</taxon>
        <taxon>Acanthomorphata</taxon>
        <taxon>Ovalentaria</taxon>
        <taxon>Atherinomorphae</taxon>
        <taxon>Cyprinodontiformes</taxon>
        <taxon>Poeciliidae</taxon>
        <taxon>Poeciliinae</taxon>
        <taxon>Xiphophorus</taxon>
    </lineage>
</organism>
<keyword evidence="7" id="KW-1185">Reference proteome</keyword>
<accession>M3ZYU9</accession>
<name>M3ZYU9_XIPMA</name>
<proteinExistence type="predicted"/>
<dbReference type="eggNOG" id="KOG2633">
    <property type="taxonomic scope" value="Eukaryota"/>
</dbReference>
<dbReference type="Ensembl" id="ENSXMAT00000007401.2">
    <property type="protein sequence ID" value="ENSXMAP00000007393.2"/>
    <property type="gene ID" value="ENSXMAG00000007373.2"/>
</dbReference>
<evidence type="ECO:0008006" key="8">
    <source>
        <dbReference type="Google" id="ProtNLM"/>
    </source>
</evidence>
<dbReference type="InParanoid" id="M3ZYU9"/>
<keyword evidence="4" id="KW-0520">NAD</keyword>
<reference evidence="6" key="3">
    <citation type="submission" date="2025-08" db="UniProtKB">
        <authorList>
            <consortium name="Ensembl"/>
        </authorList>
    </citation>
    <scope>IDENTIFICATION</scope>
    <source>
        <strain evidence="6">JP 163 A</strain>
    </source>
</reference>
<dbReference type="SUPFAM" id="SSF56399">
    <property type="entry name" value="ADP-ribosylation"/>
    <property type="match status" value="1"/>
</dbReference>
<dbReference type="PANTHER" id="PTHR14453">
    <property type="entry name" value="PARP/ZINC FINGER CCCH TYPE DOMAIN CONTAINING PROTEIN"/>
    <property type="match status" value="1"/>
</dbReference>
<dbReference type="PANTHER" id="PTHR14453:SF70">
    <property type="entry name" value="PROTEIN MONO-ADP-RIBOSYLTRANSFERASE PARP9"/>
    <property type="match status" value="1"/>
</dbReference>
<dbReference type="Proteomes" id="UP000002852">
    <property type="component" value="Unassembled WGS sequence"/>
</dbReference>
<reference evidence="6" key="4">
    <citation type="submission" date="2025-09" db="UniProtKB">
        <authorList>
            <consortium name="Ensembl"/>
        </authorList>
    </citation>
    <scope>IDENTIFICATION</scope>
    <source>
        <strain evidence="6">JP 163 A</strain>
    </source>
</reference>